<dbReference type="InterPro" id="IPR002347">
    <property type="entry name" value="SDR_fam"/>
</dbReference>
<reference evidence="3" key="1">
    <citation type="submission" date="2023-06" db="EMBL/GenBank/DDBJ databases">
        <title>Two Chryseobacterium gambrini strains from China.</title>
        <authorList>
            <person name="Zeng J."/>
            <person name="Wu Y."/>
        </authorList>
    </citation>
    <scope>NUCLEOTIDE SEQUENCE</scope>
    <source>
        <strain evidence="3">SQ219</strain>
    </source>
</reference>
<sequence>MNMKNQYALITGATSGIGYELAKIFAKNGYDLVIVARNYDELKKKAAELKSFGVNVITIAKNLFNQEDAYSLYSELKLNGISPEILVNDAGQGVYGKFHETDIHREVDIINLNIVSVIILTKLFLKDRLQKGSGRILNLASIASKAPGPWHSVYHGTKAFVLSWSEAIREELKDSGITVTALLPGPTDTDFFNKADMNESKILDDPDNLASPEDVAMDGFNALMKGEDKVISGLKNKPSVAMTNITTDQMAAHRMSEMQKPSSENKNN</sequence>
<proteinExistence type="inferred from homology"/>
<dbReference type="Pfam" id="PF00106">
    <property type="entry name" value="adh_short"/>
    <property type="match status" value="1"/>
</dbReference>
<organism evidence="3 4">
    <name type="scientific">Chryseobacterium gambrini</name>
    <dbReference type="NCBI Taxonomy" id="373672"/>
    <lineage>
        <taxon>Bacteria</taxon>
        <taxon>Pseudomonadati</taxon>
        <taxon>Bacteroidota</taxon>
        <taxon>Flavobacteriia</taxon>
        <taxon>Flavobacteriales</taxon>
        <taxon>Weeksellaceae</taxon>
        <taxon>Chryseobacterium group</taxon>
        <taxon>Chryseobacterium</taxon>
    </lineage>
</organism>
<dbReference type="PANTHER" id="PTHR44196">
    <property type="entry name" value="DEHYDROGENASE/REDUCTASE SDR FAMILY MEMBER 7B"/>
    <property type="match status" value="1"/>
</dbReference>
<comment type="similarity">
    <text evidence="1">Belongs to the short-chain dehydrogenases/reductases (SDR) family.</text>
</comment>
<dbReference type="SUPFAM" id="SSF51735">
    <property type="entry name" value="NAD(P)-binding Rossmann-fold domains"/>
    <property type="match status" value="1"/>
</dbReference>
<dbReference type="PANTHER" id="PTHR44196:SF2">
    <property type="entry name" value="SHORT-CHAIN DEHYDROGENASE-RELATED"/>
    <property type="match status" value="1"/>
</dbReference>
<dbReference type="GO" id="GO:0016491">
    <property type="term" value="F:oxidoreductase activity"/>
    <property type="evidence" value="ECO:0007669"/>
    <property type="project" value="UniProtKB-KW"/>
</dbReference>
<dbReference type="Gene3D" id="3.40.50.720">
    <property type="entry name" value="NAD(P)-binding Rossmann-like Domain"/>
    <property type="match status" value="1"/>
</dbReference>
<gene>
    <name evidence="3" type="ORF">QX233_21075</name>
</gene>
<evidence type="ECO:0000313" key="4">
    <source>
        <dbReference type="Proteomes" id="UP001225933"/>
    </source>
</evidence>
<dbReference type="PRINTS" id="PR00081">
    <property type="entry name" value="GDHRDH"/>
</dbReference>
<dbReference type="EMBL" id="JAUHGV010000042">
    <property type="protein sequence ID" value="MDN4014966.1"/>
    <property type="molecule type" value="Genomic_DNA"/>
</dbReference>
<evidence type="ECO:0000256" key="2">
    <source>
        <dbReference type="ARBA" id="ARBA00023002"/>
    </source>
</evidence>
<comment type="caution">
    <text evidence="3">The sequence shown here is derived from an EMBL/GenBank/DDBJ whole genome shotgun (WGS) entry which is preliminary data.</text>
</comment>
<dbReference type="AlphaFoldDB" id="A0AAJ1R6F9"/>
<dbReference type="RefSeq" id="WP_214590078.1">
    <property type="nucleotide sequence ID" value="NZ_JAUHGW010000020.1"/>
</dbReference>
<dbReference type="GO" id="GO:0016020">
    <property type="term" value="C:membrane"/>
    <property type="evidence" value="ECO:0007669"/>
    <property type="project" value="TreeGrafter"/>
</dbReference>
<dbReference type="InterPro" id="IPR036291">
    <property type="entry name" value="NAD(P)-bd_dom_sf"/>
</dbReference>
<keyword evidence="2 3" id="KW-0560">Oxidoreductase</keyword>
<protein>
    <submittedName>
        <fullName evidence="3">SDR family oxidoreductase</fullName>
        <ecNumber evidence="3">1.-.-.-</ecNumber>
    </submittedName>
</protein>
<accession>A0AAJ1R6F9</accession>
<dbReference type="CDD" id="cd05233">
    <property type="entry name" value="SDR_c"/>
    <property type="match status" value="1"/>
</dbReference>
<name>A0AAJ1R6F9_9FLAO</name>
<evidence type="ECO:0000256" key="1">
    <source>
        <dbReference type="ARBA" id="ARBA00006484"/>
    </source>
</evidence>
<evidence type="ECO:0000313" key="3">
    <source>
        <dbReference type="EMBL" id="MDN4014966.1"/>
    </source>
</evidence>
<dbReference type="Proteomes" id="UP001225933">
    <property type="component" value="Unassembled WGS sequence"/>
</dbReference>
<dbReference type="PIRSF" id="PIRSF000126">
    <property type="entry name" value="11-beta-HSD1"/>
    <property type="match status" value="1"/>
</dbReference>
<dbReference type="EC" id="1.-.-.-" evidence="3"/>